<protein>
    <submittedName>
        <fullName evidence="3">Translation initiation factor IF-2-like</fullName>
    </submittedName>
</protein>
<reference evidence="3" key="1">
    <citation type="submission" date="2025-08" db="UniProtKB">
        <authorList>
            <consortium name="RefSeq"/>
        </authorList>
    </citation>
    <scope>IDENTIFICATION</scope>
    <source>
        <tissue evidence="3">Ear skin</tissue>
    </source>
</reference>
<proteinExistence type="predicted"/>
<organism evidence="2 3">
    <name type="scientific">Camelus ferus</name>
    <name type="common">Wild bactrian camel</name>
    <name type="synonym">Camelus bactrianus ferus</name>
    <dbReference type="NCBI Taxonomy" id="419612"/>
    <lineage>
        <taxon>Eukaryota</taxon>
        <taxon>Metazoa</taxon>
        <taxon>Chordata</taxon>
        <taxon>Craniata</taxon>
        <taxon>Vertebrata</taxon>
        <taxon>Euteleostomi</taxon>
        <taxon>Mammalia</taxon>
        <taxon>Eutheria</taxon>
        <taxon>Laurasiatheria</taxon>
        <taxon>Artiodactyla</taxon>
        <taxon>Tylopoda</taxon>
        <taxon>Camelidae</taxon>
        <taxon>Camelus</taxon>
    </lineage>
</organism>
<feature type="region of interest" description="Disordered" evidence="1">
    <location>
        <begin position="19"/>
        <end position="297"/>
    </location>
</feature>
<dbReference type="Proteomes" id="UP000694856">
    <property type="component" value="Chromosome 12"/>
</dbReference>
<accession>A0A8B8U663</accession>
<evidence type="ECO:0000313" key="3">
    <source>
        <dbReference type="RefSeq" id="XP_032349758.1"/>
    </source>
</evidence>
<name>A0A8B8U663_CAMFR</name>
<dbReference type="KEGG" id="cfr:116667823"/>
<evidence type="ECO:0000313" key="2">
    <source>
        <dbReference type="Proteomes" id="UP000694856"/>
    </source>
</evidence>
<feature type="compositionally biased region" description="Basic and acidic residues" evidence="1">
    <location>
        <begin position="174"/>
        <end position="183"/>
    </location>
</feature>
<gene>
    <name evidence="3" type="primary">LOC116667823</name>
</gene>
<dbReference type="AlphaFoldDB" id="A0A8B8U663"/>
<feature type="compositionally biased region" description="Low complexity" evidence="1">
    <location>
        <begin position="85"/>
        <end position="97"/>
    </location>
</feature>
<keyword evidence="2" id="KW-1185">Reference proteome</keyword>
<evidence type="ECO:0000256" key="1">
    <source>
        <dbReference type="SAM" id="MobiDB-lite"/>
    </source>
</evidence>
<sequence length="358" mass="37479">MVLAPQLRKLKVQRVSALGTKAPEYSPQEQPGQEGVEDVWDGMGTEPRRQGQTPSRPGEQVRVPCAHQAGALGPQRRILPELRPRAAALTRRTGARASRPRPPGAKRFPRRSWPTAHAPRLRPETLGLTVGVIPAASPLLREWGRGPRGPGAAGRGQSGGRGAGGPRPFRPPHPGRDARDDGPPPRPLRPRSPFRGESLAETSGAAPFPARPRPASRPRAEPRPTPPRPASATCSRRAGTEGGGQPSPAVWGQSSAQLRPGGRGEGGPGAHVRSQDTEAHGPLLRGQGGREADPLACRPGGLYLGPAWEPSRSSGVVSSPGSEQTSLMVGITSLATSQGKSCGSLWKGLTQGDHVSPG</sequence>
<dbReference type="GeneID" id="116667823"/>
<feature type="compositionally biased region" description="Gly residues" evidence="1">
    <location>
        <begin position="146"/>
        <end position="165"/>
    </location>
</feature>
<dbReference type="RefSeq" id="XP_032349758.1">
    <property type="nucleotide sequence ID" value="XM_032493867.1"/>
</dbReference>